<evidence type="ECO:0000256" key="5">
    <source>
        <dbReference type="PROSITE-ProRule" id="PRU00284"/>
    </source>
</evidence>
<keyword evidence="6" id="KW-0472">Membrane</keyword>
<sequence>MSFLGWSRSLSLTPSFLRRSVRTRLLAAFLGVAAVMVTLGLINVAQMSSIHQQVEELAARDVAPLADLQQVTDDFQAYSVHGLVAAVSGVTGQFQVAAAQTDLQEQARQRTDASIEALIAHTPDEMKAQSEQIAATWQDMADKDATYRAAAAAQAPNAKALGDAATAAYLQLQTEIADLTDAFVADEATNRAKIGDSFATARLWTLILLGGGTALALALGIAIARDIRRRIVPVREAAQALARGDLSHEITHRSDDELGQLGEALSDGMGRIREMVTGVVSSAGTMTALVDDLDRATADVVDASRTGAEHAQSVSATAASVSGNVAQVATGAEEMSSSIREISRSAQEAAAVADDAVRIVSSTNDTLTQLGSSSAEIGNVIKVITGIAEQTNLLALNATIEAARAGEAGKGFAVVANEVKELAQETAKATEDVSQRIQAIQADSGEAVRAIGQIGQTVDQISALQTTIAAAVEQQTAAAAEIDRSIGVAARGSQDIATGAEAVAESSEVSAGRIEESRSLAEQLAAKASELRRQVDQFTV</sequence>
<dbReference type="SUPFAM" id="SSF58104">
    <property type="entry name" value="Methyl-accepting chemotaxis protein (MCP) signaling domain"/>
    <property type="match status" value="1"/>
</dbReference>
<dbReference type="CDD" id="cd06225">
    <property type="entry name" value="HAMP"/>
    <property type="match status" value="1"/>
</dbReference>
<feature type="domain" description="Methyl-accepting transducer" evidence="7">
    <location>
        <begin position="282"/>
        <end position="511"/>
    </location>
</feature>
<dbReference type="PROSITE" id="PS50111">
    <property type="entry name" value="CHEMOTAXIS_TRANSDUC_2"/>
    <property type="match status" value="1"/>
</dbReference>
<evidence type="ECO:0000256" key="2">
    <source>
        <dbReference type="ARBA" id="ARBA00022989"/>
    </source>
</evidence>
<evidence type="ECO:0000313" key="9">
    <source>
        <dbReference type="EMBL" id="SFK51756.1"/>
    </source>
</evidence>
<dbReference type="EMBL" id="FOSW01000002">
    <property type="protein sequence ID" value="SFK51756.1"/>
    <property type="molecule type" value="Genomic_DNA"/>
</dbReference>
<dbReference type="SMART" id="SM00283">
    <property type="entry name" value="MA"/>
    <property type="match status" value="1"/>
</dbReference>
<dbReference type="InterPro" id="IPR003660">
    <property type="entry name" value="HAMP_dom"/>
</dbReference>
<feature type="transmembrane region" description="Helical" evidence="6">
    <location>
        <begin position="25"/>
        <end position="45"/>
    </location>
</feature>
<keyword evidence="3 5" id="KW-0807">Transducer</keyword>
<feature type="domain" description="HAMP" evidence="8">
    <location>
        <begin position="225"/>
        <end position="277"/>
    </location>
</feature>
<feature type="transmembrane region" description="Helical" evidence="6">
    <location>
        <begin position="203"/>
        <end position="224"/>
    </location>
</feature>
<evidence type="ECO:0000259" key="8">
    <source>
        <dbReference type="PROSITE" id="PS50885"/>
    </source>
</evidence>
<evidence type="ECO:0000256" key="1">
    <source>
        <dbReference type="ARBA" id="ARBA00022692"/>
    </source>
</evidence>
<dbReference type="GO" id="GO:0007165">
    <property type="term" value="P:signal transduction"/>
    <property type="evidence" value="ECO:0007669"/>
    <property type="project" value="UniProtKB-KW"/>
</dbReference>
<gene>
    <name evidence="9" type="ORF">SAMN04488085_10287</name>
</gene>
<dbReference type="Proteomes" id="UP000199152">
    <property type="component" value="Unassembled WGS sequence"/>
</dbReference>
<protein>
    <submittedName>
        <fullName evidence="9">Methyl-accepting chemotaxis protein</fullName>
    </submittedName>
</protein>
<dbReference type="GO" id="GO:0016020">
    <property type="term" value="C:membrane"/>
    <property type="evidence" value="ECO:0007669"/>
    <property type="project" value="InterPro"/>
</dbReference>
<evidence type="ECO:0000313" key="10">
    <source>
        <dbReference type="Proteomes" id="UP000199152"/>
    </source>
</evidence>
<dbReference type="InParanoid" id="A0A1I4A7D7"/>
<accession>A0A1I4A7D7</accession>
<keyword evidence="2 6" id="KW-1133">Transmembrane helix</keyword>
<dbReference type="OrthoDB" id="1115140at2"/>
<keyword evidence="1 6" id="KW-0812">Transmembrane</keyword>
<evidence type="ECO:0000256" key="3">
    <source>
        <dbReference type="ARBA" id="ARBA00023224"/>
    </source>
</evidence>
<dbReference type="Pfam" id="PF00672">
    <property type="entry name" value="HAMP"/>
    <property type="match status" value="1"/>
</dbReference>
<dbReference type="PANTHER" id="PTHR32089:SF112">
    <property type="entry name" value="LYSOZYME-LIKE PROTEIN-RELATED"/>
    <property type="match status" value="1"/>
</dbReference>
<keyword evidence="10" id="KW-1185">Reference proteome</keyword>
<evidence type="ECO:0000256" key="4">
    <source>
        <dbReference type="ARBA" id="ARBA00029447"/>
    </source>
</evidence>
<dbReference type="PANTHER" id="PTHR32089">
    <property type="entry name" value="METHYL-ACCEPTING CHEMOTAXIS PROTEIN MCPB"/>
    <property type="match status" value="1"/>
</dbReference>
<comment type="similarity">
    <text evidence="4">Belongs to the methyl-accepting chemotaxis (MCP) protein family.</text>
</comment>
<dbReference type="Pfam" id="PF00015">
    <property type="entry name" value="MCPsignal"/>
    <property type="match status" value="1"/>
</dbReference>
<name>A0A1I4A7D7_9ACTN</name>
<dbReference type="PROSITE" id="PS50885">
    <property type="entry name" value="HAMP"/>
    <property type="match status" value="1"/>
</dbReference>
<dbReference type="STRING" id="504800.SAMN04488085_10287"/>
<dbReference type="PRINTS" id="PR00260">
    <property type="entry name" value="CHEMTRNSDUCR"/>
</dbReference>
<dbReference type="GO" id="GO:0006935">
    <property type="term" value="P:chemotaxis"/>
    <property type="evidence" value="ECO:0007669"/>
    <property type="project" value="InterPro"/>
</dbReference>
<organism evidence="9 10">
    <name type="scientific">Geodermatophilus ruber</name>
    <dbReference type="NCBI Taxonomy" id="504800"/>
    <lineage>
        <taxon>Bacteria</taxon>
        <taxon>Bacillati</taxon>
        <taxon>Actinomycetota</taxon>
        <taxon>Actinomycetes</taxon>
        <taxon>Geodermatophilales</taxon>
        <taxon>Geodermatophilaceae</taxon>
        <taxon>Geodermatophilus</taxon>
    </lineage>
</organism>
<evidence type="ECO:0000256" key="6">
    <source>
        <dbReference type="SAM" id="Phobius"/>
    </source>
</evidence>
<dbReference type="InterPro" id="IPR004089">
    <property type="entry name" value="MCPsignal_dom"/>
</dbReference>
<dbReference type="GO" id="GO:0004888">
    <property type="term" value="F:transmembrane signaling receptor activity"/>
    <property type="evidence" value="ECO:0007669"/>
    <property type="project" value="InterPro"/>
</dbReference>
<proteinExistence type="inferred from homology"/>
<dbReference type="InterPro" id="IPR004090">
    <property type="entry name" value="Chemotax_Me-accpt_rcpt"/>
</dbReference>
<dbReference type="SMART" id="SM00304">
    <property type="entry name" value="HAMP"/>
    <property type="match status" value="1"/>
</dbReference>
<dbReference type="Gene3D" id="1.10.287.950">
    <property type="entry name" value="Methyl-accepting chemotaxis protein"/>
    <property type="match status" value="1"/>
</dbReference>
<evidence type="ECO:0000259" key="7">
    <source>
        <dbReference type="PROSITE" id="PS50111"/>
    </source>
</evidence>
<reference evidence="9 10" key="1">
    <citation type="submission" date="2016-10" db="EMBL/GenBank/DDBJ databases">
        <authorList>
            <person name="de Groot N.N."/>
        </authorList>
    </citation>
    <scope>NUCLEOTIDE SEQUENCE [LARGE SCALE GENOMIC DNA]</scope>
    <source>
        <strain evidence="9 10">DSM 45317</strain>
    </source>
</reference>
<dbReference type="AlphaFoldDB" id="A0A1I4A7D7"/>